<sequence>MYGMKWNRLSGRDQPNVEPHVWYWRVSFILGMINIFDVFLPQLLRYPNPSDPLNGEAAALLLRDSIKYENQGFNSGMTDDTAGKQNAVLTSSIAREFKAFNTASLKENIVYIFSDESDDGANGEDGGGGSEPEVLEILSHSETSTSNDQLESSSRSNHRRSQRPNADRRNPEITFLTDQSDMGELSILPASIGRNTKKAFHDSDIHTMFDLTDERIVEDLTKSPPRGHGQHSDNPQCRICMDVLVEPAATECGHVFCMACLLAAMERQPLCPLCRQRSHVRKIRRLYI</sequence>
<reference evidence="8 9" key="1">
    <citation type="submission" date="2014-04" db="EMBL/GenBank/DDBJ databases">
        <title>A new species of microsporidia sheds light on the evolution of extreme parasitism.</title>
        <authorList>
            <person name="Haag K.L."/>
            <person name="James T.Y."/>
            <person name="Larsson R."/>
            <person name="Schaer T.M."/>
            <person name="Refardt D."/>
            <person name="Pombert J.-F."/>
            <person name="Ebert D."/>
        </authorList>
    </citation>
    <scope>NUCLEOTIDE SEQUENCE [LARGE SCALE GENOMIC DNA]</scope>
    <source>
        <strain evidence="8 9">UGP3</strain>
        <tissue evidence="8">Spores</tissue>
    </source>
</reference>
<accession>A0A098VNR3</accession>
<evidence type="ECO:0000256" key="1">
    <source>
        <dbReference type="ARBA" id="ARBA00022723"/>
    </source>
</evidence>
<keyword evidence="2 4" id="KW-0863">Zinc-finger</keyword>
<dbReference type="PANTHER" id="PTHR47094">
    <property type="entry name" value="ELFLESS, ISOFORM B"/>
    <property type="match status" value="1"/>
</dbReference>
<evidence type="ECO:0000259" key="7">
    <source>
        <dbReference type="PROSITE" id="PS50089"/>
    </source>
</evidence>
<dbReference type="InterPro" id="IPR001841">
    <property type="entry name" value="Znf_RING"/>
</dbReference>
<dbReference type="Proteomes" id="UP000029725">
    <property type="component" value="Unassembled WGS sequence"/>
</dbReference>
<dbReference type="InterPro" id="IPR013083">
    <property type="entry name" value="Znf_RING/FYVE/PHD"/>
</dbReference>
<dbReference type="VEuPathDB" id="MicrosporidiaDB:DI09_62p140"/>
<keyword evidence="6" id="KW-1133">Transmembrane helix</keyword>
<dbReference type="RefSeq" id="XP_013237037.1">
    <property type="nucleotide sequence ID" value="XM_013381583.1"/>
</dbReference>
<name>A0A098VNR3_9MICR</name>
<protein>
    <recommendedName>
        <fullName evidence="7">RING-type domain-containing protein</fullName>
    </recommendedName>
</protein>
<dbReference type="PROSITE" id="PS50089">
    <property type="entry name" value="ZF_RING_2"/>
    <property type="match status" value="1"/>
</dbReference>
<feature type="domain" description="RING-type" evidence="7">
    <location>
        <begin position="237"/>
        <end position="275"/>
    </location>
</feature>
<feature type="compositionally biased region" description="Polar residues" evidence="5">
    <location>
        <begin position="141"/>
        <end position="151"/>
    </location>
</feature>
<feature type="region of interest" description="Disordered" evidence="5">
    <location>
        <begin position="141"/>
        <end position="180"/>
    </location>
</feature>
<keyword evidence="3" id="KW-0862">Zinc</keyword>
<dbReference type="GO" id="GO:0032183">
    <property type="term" value="F:SUMO binding"/>
    <property type="evidence" value="ECO:0007669"/>
    <property type="project" value="TreeGrafter"/>
</dbReference>
<keyword evidence="6" id="KW-0472">Membrane</keyword>
<dbReference type="HOGENOM" id="CLU_966705_0_0_1"/>
<dbReference type="GeneID" id="25260506"/>
<feature type="transmembrane region" description="Helical" evidence="6">
    <location>
        <begin position="22"/>
        <end position="40"/>
    </location>
</feature>
<dbReference type="SUPFAM" id="SSF57850">
    <property type="entry name" value="RING/U-box"/>
    <property type="match status" value="1"/>
</dbReference>
<keyword evidence="9" id="KW-1185">Reference proteome</keyword>
<keyword evidence="6" id="KW-0812">Transmembrane</keyword>
<dbReference type="SUPFAM" id="SSF54495">
    <property type="entry name" value="UBC-like"/>
    <property type="match status" value="1"/>
</dbReference>
<dbReference type="InterPro" id="IPR016135">
    <property type="entry name" value="UBQ-conjugating_enzyme/RWD"/>
</dbReference>
<keyword evidence="1" id="KW-0479">Metal-binding</keyword>
<evidence type="ECO:0000256" key="2">
    <source>
        <dbReference type="ARBA" id="ARBA00022771"/>
    </source>
</evidence>
<dbReference type="EMBL" id="JMKJ01000571">
    <property type="protein sequence ID" value="KGG50610.1"/>
    <property type="molecule type" value="Genomic_DNA"/>
</dbReference>
<dbReference type="PANTHER" id="PTHR47094:SF1">
    <property type="entry name" value="RING-TYPE E3 UBIQUITIN TRANSFERASE"/>
    <property type="match status" value="1"/>
</dbReference>
<dbReference type="GO" id="GO:0008270">
    <property type="term" value="F:zinc ion binding"/>
    <property type="evidence" value="ECO:0007669"/>
    <property type="project" value="UniProtKB-KW"/>
</dbReference>
<organism evidence="8 9">
    <name type="scientific">Mitosporidium daphniae</name>
    <dbReference type="NCBI Taxonomy" id="1485682"/>
    <lineage>
        <taxon>Eukaryota</taxon>
        <taxon>Fungi</taxon>
        <taxon>Fungi incertae sedis</taxon>
        <taxon>Microsporidia</taxon>
        <taxon>Mitosporidium</taxon>
    </lineage>
</organism>
<evidence type="ECO:0000313" key="9">
    <source>
        <dbReference type="Proteomes" id="UP000029725"/>
    </source>
</evidence>
<dbReference type="InterPro" id="IPR017907">
    <property type="entry name" value="Znf_RING_CS"/>
</dbReference>
<dbReference type="OrthoDB" id="269518at2759"/>
<comment type="caution">
    <text evidence="8">The sequence shown here is derived from an EMBL/GenBank/DDBJ whole genome shotgun (WGS) entry which is preliminary data.</text>
</comment>
<evidence type="ECO:0000256" key="6">
    <source>
        <dbReference type="SAM" id="Phobius"/>
    </source>
</evidence>
<dbReference type="Pfam" id="PF13923">
    <property type="entry name" value="zf-C3HC4_2"/>
    <property type="match status" value="1"/>
</dbReference>
<evidence type="ECO:0000313" key="8">
    <source>
        <dbReference type="EMBL" id="KGG50610.1"/>
    </source>
</evidence>
<evidence type="ECO:0000256" key="3">
    <source>
        <dbReference type="ARBA" id="ARBA00022833"/>
    </source>
</evidence>
<dbReference type="Gene3D" id="3.30.40.10">
    <property type="entry name" value="Zinc/RING finger domain, C3HC4 (zinc finger)"/>
    <property type="match status" value="1"/>
</dbReference>
<dbReference type="GO" id="GO:0033768">
    <property type="term" value="C:SUMO-targeted ubiquitin ligase complex"/>
    <property type="evidence" value="ECO:0007669"/>
    <property type="project" value="TreeGrafter"/>
</dbReference>
<proteinExistence type="predicted"/>
<evidence type="ECO:0000256" key="4">
    <source>
        <dbReference type="PROSITE-ProRule" id="PRU00175"/>
    </source>
</evidence>
<gene>
    <name evidence="8" type="ORF">DI09_62p140</name>
</gene>
<dbReference type="AlphaFoldDB" id="A0A098VNR3"/>
<dbReference type="SMART" id="SM00184">
    <property type="entry name" value="RING"/>
    <property type="match status" value="1"/>
</dbReference>
<evidence type="ECO:0000256" key="5">
    <source>
        <dbReference type="SAM" id="MobiDB-lite"/>
    </source>
</evidence>
<dbReference type="GO" id="GO:0006511">
    <property type="term" value="P:ubiquitin-dependent protein catabolic process"/>
    <property type="evidence" value="ECO:0007669"/>
    <property type="project" value="TreeGrafter"/>
</dbReference>
<dbReference type="GO" id="GO:0061630">
    <property type="term" value="F:ubiquitin protein ligase activity"/>
    <property type="evidence" value="ECO:0007669"/>
    <property type="project" value="InterPro"/>
</dbReference>
<dbReference type="GO" id="GO:0140082">
    <property type="term" value="F:SUMO-ubiquitin ligase activity"/>
    <property type="evidence" value="ECO:0007669"/>
    <property type="project" value="TreeGrafter"/>
</dbReference>
<dbReference type="PROSITE" id="PS00518">
    <property type="entry name" value="ZF_RING_1"/>
    <property type="match status" value="1"/>
</dbReference>
<dbReference type="InterPro" id="IPR049627">
    <property type="entry name" value="SLX8"/>
</dbReference>